<protein>
    <submittedName>
        <fullName evidence="1">Uncharacterized protein</fullName>
    </submittedName>
</protein>
<evidence type="ECO:0000313" key="1">
    <source>
        <dbReference type="EMBL" id="ANT44826.1"/>
    </source>
</evidence>
<accession>A0A1X9I9Y1</accession>
<name>A0A1X9I9Y1_9CAUD</name>
<sequence>MYSTNKEKEIKVNTLLRRLTDKSTQLVGISYSSDKFPNGILCEPYIDSIQSEDGSLEFSSKIFMTENDKLNMKYFDGSLEHSGLGFVRIEQALEEVKQNTGLITGLMLKDTTLSTTKKIDLVSTFINPTVTYQTIKLLDYTFTIYKIKETMNEFTHIVNLMVTEKLYDGQTLLGMLEGEKFSKPQTLQLFRLLAGDKLINKEIAGAYIETSDARFSLYNTHETGVFVVTSGDKISIACGQSFINFDIASMVSSNLKRVSTDKYTLEVKLKNNRKLNIFI</sequence>
<dbReference type="Proteomes" id="UP000224459">
    <property type="component" value="Segment"/>
</dbReference>
<keyword evidence="2" id="KW-1185">Reference proteome</keyword>
<proteinExistence type="predicted"/>
<dbReference type="EMBL" id="KX171212">
    <property type="protein sequence ID" value="ANT44826.1"/>
    <property type="molecule type" value="Genomic_DNA"/>
</dbReference>
<gene>
    <name evidence="1" type="ORF">vB_SscM-1_162</name>
</gene>
<reference evidence="2" key="1">
    <citation type="submission" date="2016-04" db="EMBL/GenBank/DDBJ databases">
        <authorList>
            <person name="Gasior T."/>
        </authorList>
    </citation>
    <scope>NUCLEOTIDE SEQUENCE [LARGE SCALE GENOMIC DNA]</scope>
</reference>
<evidence type="ECO:0000313" key="2">
    <source>
        <dbReference type="Proteomes" id="UP000224459"/>
    </source>
</evidence>
<organism evidence="1 2">
    <name type="scientific">Staphylococcus phage vB_SscM-1</name>
    <dbReference type="NCBI Taxonomy" id="1868844"/>
    <lineage>
        <taxon>Viruses</taxon>
        <taxon>Duplodnaviria</taxon>
        <taxon>Heunggongvirae</taxon>
        <taxon>Uroviricota</taxon>
        <taxon>Caudoviricetes</taxon>
        <taxon>Herelleviridae</taxon>
        <taxon>Twortvirinae</taxon>
        <taxon>Sciuriunavirus</taxon>
        <taxon>Sciuriunavirus SscM1</taxon>
    </lineage>
</organism>